<keyword evidence="1" id="KW-1133">Transmembrane helix</keyword>
<proteinExistence type="predicted"/>
<comment type="caution">
    <text evidence="3">The sequence shown here is derived from an EMBL/GenBank/DDBJ whole genome shotgun (WGS) entry which is preliminary data.</text>
</comment>
<evidence type="ECO:0000313" key="3">
    <source>
        <dbReference type="EMBL" id="KAK3262266.1"/>
    </source>
</evidence>
<feature type="transmembrane region" description="Helical" evidence="1">
    <location>
        <begin position="298"/>
        <end position="320"/>
    </location>
</feature>
<dbReference type="Pfam" id="PF01757">
    <property type="entry name" value="Acyl_transf_3"/>
    <property type="match status" value="1"/>
</dbReference>
<feature type="transmembrane region" description="Helical" evidence="1">
    <location>
        <begin position="217"/>
        <end position="239"/>
    </location>
</feature>
<evidence type="ECO:0000256" key="1">
    <source>
        <dbReference type="SAM" id="Phobius"/>
    </source>
</evidence>
<organism evidence="3 4">
    <name type="scientific">Cymbomonas tetramitiformis</name>
    <dbReference type="NCBI Taxonomy" id="36881"/>
    <lineage>
        <taxon>Eukaryota</taxon>
        <taxon>Viridiplantae</taxon>
        <taxon>Chlorophyta</taxon>
        <taxon>Pyramimonadophyceae</taxon>
        <taxon>Pyramimonadales</taxon>
        <taxon>Pyramimonadaceae</taxon>
        <taxon>Cymbomonas</taxon>
    </lineage>
</organism>
<dbReference type="AlphaFoldDB" id="A0AAE0FNL6"/>
<keyword evidence="1" id="KW-0472">Membrane</keyword>
<dbReference type="PANTHER" id="PTHR11161:SF0">
    <property type="entry name" value="O-ACYLTRANSFERASE LIKE PROTEIN"/>
    <property type="match status" value="1"/>
</dbReference>
<dbReference type="EMBL" id="LGRX02016342">
    <property type="protein sequence ID" value="KAK3262266.1"/>
    <property type="molecule type" value="Genomic_DNA"/>
</dbReference>
<dbReference type="PANTHER" id="PTHR11161">
    <property type="entry name" value="O-ACYLTRANSFERASE"/>
    <property type="match status" value="1"/>
</dbReference>
<feature type="transmembrane region" description="Helical" evidence="1">
    <location>
        <begin position="6"/>
        <end position="23"/>
    </location>
</feature>
<keyword evidence="4" id="KW-1185">Reference proteome</keyword>
<keyword evidence="1" id="KW-0812">Transmembrane</keyword>
<feature type="domain" description="Acyltransferase 3" evidence="2">
    <location>
        <begin position="2"/>
        <end position="313"/>
    </location>
</feature>
<dbReference type="InterPro" id="IPR002656">
    <property type="entry name" value="Acyl_transf_3_dom"/>
</dbReference>
<reference evidence="3 4" key="1">
    <citation type="journal article" date="2015" name="Genome Biol. Evol.">
        <title>Comparative Genomics of a Bacterivorous Green Alga Reveals Evolutionary Causalities and Consequences of Phago-Mixotrophic Mode of Nutrition.</title>
        <authorList>
            <person name="Burns J.A."/>
            <person name="Paasch A."/>
            <person name="Narechania A."/>
            <person name="Kim E."/>
        </authorList>
    </citation>
    <scope>NUCLEOTIDE SEQUENCE [LARGE SCALE GENOMIC DNA]</scope>
    <source>
        <strain evidence="3 4">PLY_AMNH</strain>
    </source>
</reference>
<gene>
    <name evidence="3" type="ORF">CYMTET_28863</name>
</gene>
<sequence length="368" mass="42759">MGVDLFFVLSGFLIAHLLLREWARSGTVNVARFLWRRWLRIFPVYLVGVVLDVVVGFDWSAEERSTCVHEGWSNLLFLNNYINQWRCLMHTWSIAVEFQFYLISPLLIWLTMARKVPMWFITLVLTACSLALRWYFMEMHGFDGCGKYVYDKVYTRMPPYLAGMTAARLFASGGCEAWRAHRSYRRWAGHLLAAAVWASITYIGPDAEAHFLARYEVAHRMTYVCARSLLGFAVAYLMLMTLWGKARLLRWFLSLQILVPVARLSYTAYIIQFSVLDPTAYYMYFKPDDDEATSAGKWARMMSICIPIVFCLSLFINILVEQPLMALRNQMTPTWKWLQSKNANRVGRVLYTATLLYLLYASITFKAN</sequence>
<feature type="transmembrane region" description="Helical" evidence="1">
    <location>
        <begin position="187"/>
        <end position="205"/>
    </location>
</feature>
<evidence type="ECO:0000259" key="2">
    <source>
        <dbReference type="Pfam" id="PF01757"/>
    </source>
</evidence>
<dbReference type="InterPro" id="IPR052728">
    <property type="entry name" value="O2_lipid_transport_reg"/>
</dbReference>
<accession>A0AAE0FNL6</accession>
<dbReference type="GO" id="GO:0016747">
    <property type="term" value="F:acyltransferase activity, transferring groups other than amino-acyl groups"/>
    <property type="evidence" value="ECO:0007669"/>
    <property type="project" value="InterPro"/>
</dbReference>
<feature type="transmembrane region" description="Helical" evidence="1">
    <location>
        <begin position="92"/>
        <end position="111"/>
    </location>
</feature>
<feature type="transmembrane region" description="Helical" evidence="1">
    <location>
        <begin position="118"/>
        <end position="137"/>
    </location>
</feature>
<feature type="transmembrane region" description="Helical" evidence="1">
    <location>
        <begin position="346"/>
        <end position="365"/>
    </location>
</feature>
<name>A0AAE0FNL6_9CHLO</name>
<protein>
    <recommendedName>
        <fullName evidence="2">Acyltransferase 3 domain-containing protein</fullName>
    </recommendedName>
</protein>
<feature type="transmembrane region" description="Helical" evidence="1">
    <location>
        <begin position="251"/>
        <end position="271"/>
    </location>
</feature>
<feature type="transmembrane region" description="Helical" evidence="1">
    <location>
        <begin position="44"/>
        <end position="61"/>
    </location>
</feature>
<dbReference type="Proteomes" id="UP001190700">
    <property type="component" value="Unassembled WGS sequence"/>
</dbReference>
<evidence type="ECO:0000313" key="4">
    <source>
        <dbReference type="Proteomes" id="UP001190700"/>
    </source>
</evidence>